<evidence type="ECO:0000313" key="3">
    <source>
        <dbReference type="EMBL" id="MBC1172963.1"/>
    </source>
</evidence>
<dbReference type="NCBIfam" id="TIGR00251">
    <property type="entry name" value="DUF167 family protein"/>
    <property type="match status" value="1"/>
</dbReference>
<dbReference type="SUPFAM" id="SSF69786">
    <property type="entry name" value="YggU-like"/>
    <property type="match status" value="1"/>
</dbReference>
<organism evidence="4 5">
    <name type="scientific">Lutzomyia longipalpis</name>
    <name type="common">Sand fly</name>
    <dbReference type="NCBI Taxonomy" id="7200"/>
    <lineage>
        <taxon>Eukaryota</taxon>
        <taxon>Metazoa</taxon>
        <taxon>Ecdysozoa</taxon>
        <taxon>Arthropoda</taxon>
        <taxon>Hexapoda</taxon>
        <taxon>Insecta</taxon>
        <taxon>Pterygota</taxon>
        <taxon>Neoptera</taxon>
        <taxon>Endopterygota</taxon>
        <taxon>Diptera</taxon>
        <taxon>Nematocera</taxon>
        <taxon>Psychodoidea</taxon>
        <taxon>Psychodidae</taxon>
        <taxon>Lutzomyia</taxon>
        <taxon>Lutzomyia</taxon>
    </lineage>
</organism>
<name>A0A1B0CTH8_LUTLO</name>
<evidence type="ECO:0000256" key="2">
    <source>
        <dbReference type="SAM" id="MobiDB-lite"/>
    </source>
</evidence>
<evidence type="ECO:0000313" key="5">
    <source>
        <dbReference type="Proteomes" id="UP000092461"/>
    </source>
</evidence>
<dbReference type="SMART" id="SM01152">
    <property type="entry name" value="DUF167"/>
    <property type="match status" value="1"/>
</dbReference>
<dbReference type="PANTHER" id="PTHR13420">
    <property type="entry name" value="UPF0235 PROTEIN C15ORF40"/>
    <property type="match status" value="1"/>
</dbReference>
<reference evidence="3" key="2">
    <citation type="journal article" date="2020" name="BMC">
        <title>Leishmania infection induces a limited differential gene expression in the sand fly midgut.</title>
        <authorList>
            <person name="Coutinho-Abreu I.V."/>
            <person name="Serafim T.D."/>
            <person name="Meneses C."/>
            <person name="Kamhawi S."/>
            <person name="Oliveira F."/>
            <person name="Valenzuela J.G."/>
        </authorList>
    </citation>
    <scope>NUCLEOTIDE SEQUENCE</scope>
    <source>
        <strain evidence="3">Jacobina</strain>
        <tissue evidence="3">Midgut</tissue>
    </source>
</reference>
<dbReference type="VEuPathDB" id="VectorBase:LLONM1_008079"/>
<dbReference type="EMBL" id="GITU01004260">
    <property type="protein sequence ID" value="MBC1172963.1"/>
    <property type="molecule type" value="Transcribed_RNA"/>
</dbReference>
<dbReference type="InterPro" id="IPR003746">
    <property type="entry name" value="DUF167"/>
</dbReference>
<feature type="compositionally biased region" description="Basic and acidic residues" evidence="2">
    <location>
        <begin position="28"/>
        <end position="47"/>
    </location>
</feature>
<proteinExistence type="inferred from homology"/>
<dbReference type="PANTHER" id="PTHR13420:SF7">
    <property type="entry name" value="UPF0235 PROTEIN C15ORF40"/>
    <property type="match status" value="1"/>
</dbReference>
<dbReference type="EnsemblMetazoa" id="LLOJ008178-RA">
    <property type="protein sequence ID" value="LLOJ008178-PA"/>
    <property type="gene ID" value="LLOJ008178"/>
</dbReference>
<dbReference type="EMBL" id="AJWK01027617">
    <property type="status" value="NOT_ANNOTATED_CDS"/>
    <property type="molecule type" value="Genomic_DNA"/>
</dbReference>
<dbReference type="Gene3D" id="3.30.1200.10">
    <property type="entry name" value="YggU-like"/>
    <property type="match status" value="1"/>
</dbReference>
<evidence type="ECO:0000313" key="4">
    <source>
        <dbReference type="EnsemblMetazoa" id="LLOJ008178-PA"/>
    </source>
</evidence>
<accession>A0A1B0CTH8</accession>
<reference evidence="4" key="3">
    <citation type="submission" date="2020-05" db="UniProtKB">
        <authorList>
            <consortium name="EnsemblMetazoa"/>
        </authorList>
    </citation>
    <scope>IDENTIFICATION</scope>
    <source>
        <strain evidence="4">Jacobina</strain>
    </source>
</reference>
<sequence length="155" mass="16495">MLVLRKIPKSAWNSLTRENIATMSSKTKKPEKTSSGKGAKSDEKPPKDTAVPSAVSTDKNGCICIRINAKPGAKHSQITDVSEDGVGVQISAPPVEGQANTELVKFLADTLALRKSDVSLDRGSKSRQKVIILTKGCTTTETVLEILTREASSSS</sequence>
<evidence type="ECO:0000256" key="1">
    <source>
        <dbReference type="ARBA" id="ARBA00010364"/>
    </source>
</evidence>
<dbReference type="AlphaFoldDB" id="A0A1B0CTH8"/>
<keyword evidence="5" id="KW-1185">Reference proteome</keyword>
<dbReference type="GO" id="GO:0005737">
    <property type="term" value="C:cytoplasm"/>
    <property type="evidence" value="ECO:0007669"/>
    <property type="project" value="TreeGrafter"/>
</dbReference>
<comment type="similarity">
    <text evidence="1">Belongs to the UPF0235 family.</text>
</comment>
<dbReference type="InterPro" id="IPR036591">
    <property type="entry name" value="YggU-like_sf"/>
</dbReference>
<dbReference type="Proteomes" id="UP000092461">
    <property type="component" value="Unassembled WGS sequence"/>
</dbReference>
<dbReference type="Pfam" id="PF02594">
    <property type="entry name" value="DUF167"/>
    <property type="match status" value="1"/>
</dbReference>
<dbReference type="VEuPathDB" id="VectorBase:LLOJ008178"/>
<protein>
    <submittedName>
        <fullName evidence="3 4">Uncharacterized protein</fullName>
    </submittedName>
</protein>
<dbReference type="HAMAP" id="MF_00634">
    <property type="entry name" value="UPF0235"/>
    <property type="match status" value="1"/>
</dbReference>
<feature type="region of interest" description="Disordered" evidence="2">
    <location>
        <begin position="15"/>
        <end position="56"/>
    </location>
</feature>
<reference evidence="5" key="1">
    <citation type="submission" date="2012-05" db="EMBL/GenBank/DDBJ databases">
        <title>Whole Genome Assembly of Lutzomyia longipalpis.</title>
        <authorList>
            <person name="Richards S."/>
            <person name="Qu C."/>
            <person name="Dillon R."/>
            <person name="Worley K."/>
            <person name="Scherer S."/>
            <person name="Batterton M."/>
            <person name="Taylor A."/>
            <person name="Hawes A."/>
            <person name="Hernandez B."/>
            <person name="Kovar C."/>
            <person name="Mandapat C."/>
            <person name="Pham C."/>
            <person name="Qu C."/>
            <person name="Jing C."/>
            <person name="Bess C."/>
            <person name="Bandaranaike D."/>
            <person name="Ngo D."/>
            <person name="Ongeri F."/>
            <person name="Arias F."/>
            <person name="Lara F."/>
            <person name="Weissenberger G."/>
            <person name="Kamau G."/>
            <person name="Han H."/>
            <person name="Shen H."/>
            <person name="Dinh H."/>
            <person name="Khalil I."/>
            <person name="Jones J."/>
            <person name="Shafer J."/>
            <person name="Jayaseelan J."/>
            <person name="Quiroz J."/>
            <person name="Blankenburg K."/>
            <person name="Nguyen L."/>
            <person name="Jackson L."/>
            <person name="Francisco L."/>
            <person name="Tang L.-Y."/>
            <person name="Pu L.-L."/>
            <person name="Perales L."/>
            <person name="Lorensuhewa L."/>
            <person name="Munidasa M."/>
            <person name="Coyle M."/>
            <person name="Taylor M."/>
            <person name="Puazo M."/>
            <person name="Firestine M."/>
            <person name="Scheel M."/>
            <person name="Javaid M."/>
            <person name="Wang M."/>
            <person name="Li M."/>
            <person name="Tabassum N."/>
            <person name="Saada N."/>
            <person name="Osuji N."/>
            <person name="Aqrawi P."/>
            <person name="Fu Q."/>
            <person name="Thornton R."/>
            <person name="Raj R."/>
            <person name="Goodspeed R."/>
            <person name="Mata R."/>
            <person name="Najjar R."/>
            <person name="Gubbala S."/>
            <person name="Lee S."/>
            <person name="Denson S."/>
            <person name="Patil S."/>
            <person name="Macmil S."/>
            <person name="Qi S."/>
            <person name="Matskevitch T."/>
            <person name="Palculict T."/>
            <person name="Mathew T."/>
            <person name="Vee V."/>
            <person name="Velamala V."/>
            <person name="Korchina V."/>
            <person name="Cai W."/>
            <person name="Liu W."/>
            <person name="Dai W."/>
            <person name="Zou X."/>
            <person name="Zhu Y."/>
            <person name="Zhang Y."/>
            <person name="Wu Y.-Q."/>
            <person name="Xin Y."/>
            <person name="Nazarath L."/>
            <person name="Kovar C."/>
            <person name="Han Y."/>
            <person name="Muzny D."/>
            <person name="Gibbs R."/>
        </authorList>
    </citation>
    <scope>NUCLEOTIDE SEQUENCE [LARGE SCALE GENOMIC DNA]</scope>
    <source>
        <strain evidence="5">Jacobina</strain>
    </source>
</reference>